<reference evidence="7 8" key="1">
    <citation type="submission" date="2020-08" db="EMBL/GenBank/DDBJ databases">
        <title>Genomic Encyclopedia of Type Strains, Phase IV (KMG-IV): sequencing the most valuable type-strain genomes for metagenomic binning, comparative biology and taxonomic classification.</title>
        <authorList>
            <person name="Goeker M."/>
        </authorList>
    </citation>
    <scope>NUCLEOTIDE SEQUENCE [LARGE SCALE GENOMIC DNA]</scope>
    <source>
        <strain evidence="7 8">DSM 29007</strain>
    </source>
</reference>
<evidence type="ECO:0000256" key="1">
    <source>
        <dbReference type="ARBA" id="ARBA00022475"/>
    </source>
</evidence>
<keyword evidence="4 5" id="KW-0472">Membrane</keyword>
<dbReference type="InterPro" id="IPR050768">
    <property type="entry name" value="UPF0353/GerABKA_families"/>
</dbReference>
<dbReference type="PROSITE" id="PS50234">
    <property type="entry name" value="VWFA"/>
    <property type="match status" value="1"/>
</dbReference>
<keyword evidence="2 5" id="KW-0812">Transmembrane</keyword>
<evidence type="ECO:0000256" key="4">
    <source>
        <dbReference type="ARBA" id="ARBA00023136"/>
    </source>
</evidence>
<keyword evidence="8" id="KW-1185">Reference proteome</keyword>
<gene>
    <name evidence="7" type="ORF">HNQ61_001155</name>
</gene>
<keyword evidence="1" id="KW-1003">Cell membrane</keyword>
<feature type="transmembrane region" description="Helical" evidence="5">
    <location>
        <begin position="301"/>
        <end position="319"/>
    </location>
</feature>
<proteinExistence type="predicted"/>
<dbReference type="RefSeq" id="WP_170037405.1">
    <property type="nucleotide sequence ID" value="NZ_JABDTL010000002.1"/>
</dbReference>
<feature type="domain" description="VWFA" evidence="6">
    <location>
        <begin position="88"/>
        <end position="282"/>
    </location>
</feature>
<name>A0A841GR28_9BACT</name>
<evidence type="ECO:0000256" key="5">
    <source>
        <dbReference type="SAM" id="Phobius"/>
    </source>
</evidence>
<dbReference type="PANTHER" id="PTHR22550">
    <property type="entry name" value="SPORE GERMINATION PROTEIN"/>
    <property type="match status" value="1"/>
</dbReference>
<keyword evidence="3 5" id="KW-1133">Transmembrane helix</keyword>
<dbReference type="EMBL" id="JACHIA010000002">
    <property type="protein sequence ID" value="MBB6069540.1"/>
    <property type="molecule type" value="Genomic_DNA"/>
</dbReference>
<dbReference type="SMART" id="SM00327">
    <property type="entry name" value="VWA"/>
    <property type="match status" value="1"/>
</dbReference>
<evidence type="ECO:0000256" key="2">
    <source>
        <dbReference type="ARBA" id="ARBA00022692"/>
    </source>
</evidence>
<accession>A0A841GR28</accession>
<comment type="caution">
    <text evidence="7">The sequence shown here is derived from an EMBL/GenBank/DDBJ whole genome shotgun (WGS) entry which is preliminary data.</text>
</comment>
<dbReference type="InterPro" id="IPR036465">
    <property type="entry name" value="vWFA_dom_sf"/>
</dbReference>
<dbReference type="Gene3D" id="3.40.50.410">
    <property type="entry name" value="von Willebrand factor, type A domain"/>
    <property type="match status" value="1"/>
</dbReference>
<dbReference type="PANTHER" id="PTHR22550:SF5">
    <property type="entry name" value="LEUCINE ZIPPER PROTEIN 4"/>
    <property type="match status" value="1"/>
</dbReference>
<evidence type="ECO:0000313" key="8">
    <source>
        <dbReference type="Proteomes" id="UP000582837"/>
    </source>
</evidence>
<dbReference type="Pfam" id="PF13519">
    <property type="entry name" value="VWA_2"/>
    <property type="match status" value="1"/>
</dbReference>
<evidence type="ECO:0000313" key="7">
    <source>
        <dbReference type="EMBL" id="MBB6069540.1"/>
    </source>
</evidence>
<sequence length="328" mass="35503">MRFQFAHPWALLLLLLVPAWLAWIHRVTPAALRFARTGALRDAARGRGGVLGSLPDAMRAGAFAWLVLALAGPRTGASVQERSSEGIAIVVALDASPSMLTADMRPRNRLEAAKQTVFAFVRARENDRIGLVAFGGDAMTRVPLTTDYAALLEALDGLRGGELNDGTAIGDGIAAAANRLRRAPEKSRVIILMSDGMNNRGALDPRASARAAAALGIRVYTIGVGTDTTAPRAVARAGSGVRYADGPVSIDERLMTDVARQTGGRYFRARDTRALSAIYAEIDGLERTPVRVRRYLRHTEWYLPLLLAGAVLLLLEWLFRATRWGRVP</sequence>
<dbReference type="SUPFAM" id="SSF53300">
    <property type="entry name" value="vWA-like"/>
    <property type="match status" value="1"/>
</dbReference>
<evidence type="ECO:0000256" key="3">
    <source>
        <dbReference type="ARBA" id="ARBA00022989"/>
    </source>
</evidence>
<protein>
    <submittedName>
        <fullName evidence="7">Ca-activated chloride channel family protein</fullName>
    </submittedName>
</protein>
<dbReference type="AlphaFoldDB" id="A0A841GR28"/>
<dbReference type="Proteomes" id="UP000582837">
    <property type="component" value="Unassembled WGS sequence"/>
</dbReference>
<organism evidence="7 8">
    <name type="scientific">Longimicrobium terrae</name>
    <dbReference type="NCBI Taxonomy" id="1639882"/>
    <lineage>
        <taxon>Bacteria</taxon>
        <taxon>Pseudomonadati</taxon>
        <taxon>Gemmatimonadota</taxon>
        <taxon>Longimicrobiia</taxon>
        <taxon>Longimicrobiales</taxon>
        <taxon>Longimicrobiaceae</taxon>
        <taxon>Longimicrobium</taxon>
    </lineage>
</organism>
<evidence type="ECO:0000259" key="6">
    <source>
        <dbReference type="PROSITE" id="PS50234"/>
    </source>
</evidence>
<dbReference type="InterPro" id="IPR002035">
    <property type="entry name" value="VWF_A"/>
</dbReference>